<dbReference type="STRING" id="671143.DAMO_1299"/>
<evidence type="ECO:0000313" key="7">
    <source>
        <dbReference type="EMBL" id="CBE68359.1"/>
    </source>
</evidence>
<dbReference type="EMBL" id="FP565575">
    <property type="protein sequence ID" value="CBE68359.1"/>
    <property type="molecule type" value="Genomic_DNA"/>
</dbReference>
<gene>
    <name evidence="7" type="ORF">DAMO_1299</name>
</gene>
<dbReference type="PANTHER" id="PTHR43047:SF72">
    <property type="entry name" value="OSMOSENSING HISTIDINE PROTEIN KINASE SLN1"/>
    <property type="match status" value="1"/>
</dbReference>
<dbReference type="InterPro" id="IPR003594">
    <property type="entry name" value="HATPase_dom"/>
</dbReference>
<keyword evidence="4" id="KW-0418">Kinase</keyword>
<dbReference type="Proteomes" id="UP000006898">
    <property type="component" value="Chromosome"/>
</dbReference>
<dbReference type="PRINTS" id="PR00344">
    <property type="entry name" value="BCTRLSENSOR"/>
</dbReference>
<evidence type="ECO:0000256" key="2">
    <source>
        <dbReference type="ARBA" id="ARBA00012438"/>
    </source>
</evidence>
<dbReference type="Gene3D" id="3.30.565.10">
    <property type="entry name" value="Histidine kinase-like ATPase, C-terminal domain"/>
    <property type="match status" value="1"/>
</dbReference>
<protein>
    <recommendedName>
        <fullName evidence="2">histidine kinase</fullName>
        <ecNumber evidence="2">2.7.13.3</ecNumber>
    </recommendedName>
</protein>
<feature type="region of interest" description="Disordered" evidence="5">
    <location>
        <begin position="1"/>
        <end position="38"/>
    </location>
</feature>
<evidence type="ECO:0000256" key="4">
    <source>
        <dbReference type="ARBA" id="ARBA00022777"/>
    </source>
</evidence>
<dbReference type="PROSITE" id="PS50109">
    <property type="entry name" value="HIS_KIN"/>
    <property type="match status" value="1"/>
</dbReference>
<evidence type="ECO:0000256" key="1">
    <source>
        <dbReference type="ARBA" id="ARBA00000085"/>
    </source>
</evidence>
<dbReference type="GO" id="GO:0000155">
    <property type="term" value="F:phosphorelay sensor kinase activity"/>
    <property type="evidence" value="ECO:0007669"/>
    <property type="project" value="TreeGrafter"/>
</dbReference>
<name>D5MF30_METO1</name>
<keyword evidence="3" id="KW-0808">Transferase</keyword>
<dbReference type="GO" id="GO:0009927">
    <property type="term" value="F:histidine phosphotransfer kinase activity"/>
    <property type="evidence" value="ECO:0007669"/>
    <property type="project" value="TreeGrafter"/>
</dbReference>
<reference evidence="7 8" key="1">
    <citation type="journal article" date="2010" name="Nature">
        <title>Nitrite-driven anaerobic methane oxidation by oxygenic bacteria.</title>
        <authorList>
            <person name="Ettwig K.F."/>
            <person name="Butler M.K."/>
            <person name="Le Paslier D."/>
            <person name="Pelletier E."/>
            <person name="Mangenot S."/>
            <person name="Kuypers M.M.M."/>
            <person name="Schreiber F."/>
            <person name="Dutilh B.E."/>
            <person name="Zedelius J."/>
            <person name="de Beer D."/>
            <person name="Gloerich J."/>
            <person name="Wessels H.J.C.T."/>
            <person name="van Allen T."/>
            <person name="Luesken F."/>
            <person name="Wu M."/>
            <person name="van de Pas-Schoonen K.T."/>
            <person name="Op den Camp H.J.M."/>
            <person name="Janssen-Megens E.M."/>
            <person name="Francoijs K-J."/>
            <person name="Stunnenberg H."/>
            <person name="Weissenbach J."/>
            <person name="Jetten M.S.M."/>
            <person name="Strous M."/>
        </authorList>
    </citation>
    <scope>NUCLEOTIDE SEQUENCE [LARGE SCALE GENOMIC DNA]</scope>
</reference>
<dbReference type="KEGG" id="mox:DAMO_1299"/>
<organism evidence="7 8">
    <name type="scientific">Methylomirabilis oxygeniifera</name>
    <dbReference type="NCBI Taxonomy" id="671143"/>
    <lineage>
        <taxon>Bacteria</taxon>
        <taxon>Candidatus Methylomirabilota</taxon>
        <taxon>Candidatus Methylomirabilia</taxon>
        <taxon>Candidatus Methylomirabilales</taxon>
        <taxon>Candidatus Methylomirabilaceae</taxon>
        <taxon>Candidatus Methylomirabilis</taxon>
    </lineage>
</organism>
<dbReference type="GO" id="GO:0005886">
    <property type="term" value="C:plasma membrane"/>
    <property type="evidence" value="ECO:0007669"/>
    <property type="project" value="TreeGrafter"/>
</dbReference>
<dbReference type="AlphaFoldDB" id="D5MF30"/>
<dbReference type="PANTHER" id="PTHR43047">
    <property type="entry name" value="TWO-COMPONENT HISTIDINE PROTEIN KINASE"/>
    <property type="match status" value="1"/>
</dbReference>
<dbReference type="Pfam" id="PF02518">
    <property type="entry name" value="HATPase_c"/>
    <property type="match status" value="1"/>
</dbReference>
<sequence length="106" mass="11500">MLSPGPDTHNSTPESPGTGERVDISVTDTGEGIPDDELPHIFDKSYQVQRGIQAKAKGTGPGLPIAKSLVELQWGYIRVTSQIGQGSTFTLPRRPMAKFHETENLL</sequence>
<accession>D5MF30</accession>
<evidence type="ECO:0000313" key="8">
    <source>
        <dbReference type="Proteomes" id="UP000006898"/>
    </source>
</evidence>
<evidence type="ECO:0000256" key="5">
    <source>
        <dbReference type="SAM" id="MobiDB-lite"/>
    </source>
</evidence>
<dbReference type="InterPro" id="IPR004358">
    <property type="entry name" value="Sig_transdc_His_kin-like_C"/>
</dbReference>
<evidence type="ECO:0000259" key="6">
    <source>
        <dbReference type="PROSITE" id="PS50109"/>
    </source>
</evidence>
<dbReference type="EC" id="2.7.13.3" evidence="2"/>
<dbReference type="HOGENOM" id="CLU_2218270_0_0_0"/>
<dbReference type="eggNOG" id="COG5002">
    <property type="taxonomic scope" value="Bacteria"/>
</dbReference>
<dbReference type="InterPro" id="IPR005467">
    <property type="entry name" value="His_kinase_dom"/>
</dbReference>
<dbReference type="InterPro" id="IPR036890">
    <property type="entry name" value="HATPase_C_sf"/>
</dbReference>
<dbReference type="SUPFAM" id="SSF55874">
    <property type="entry name" value="ATPase domain of HSP90 chaperone/DNA topoisomerase II/histidine kinase"/>
    <property type="match status" value="1"/>
</dbReference>
<proteinExistence type="predicted"/>
<feature type="domain" description="Histidine kinase" evidence="6">
    <location>
        <begin position="18"/>
        <end position="91"/>
    </location>
</feature>
<evidence type="ECO:0000256" key="3">
    <source>
        <dbReference type="ARBA" id="ARBA00022679"/>
    </source>
</evidence>
<comment type="catalytic activity">
    <reaction evidence="1">
        <text>ATP + protein L-histidine = ADP + protein N-phospho-L-histidine.</text>
        <dbReference type="EC" id="2.7.13.3"/>
    </reaction>
</comment>